<dbReference type="GO" id="GO:0005829">
    <property type="term" value="C:cytosol"/>
    <property type="evidence" value="ECO:0007669"/>
    <property type="project" value="TreeGrafter"/>
</dbReference>
<dbReference type="OMA" id="HFFEHVK"/>
<organism evidence="8 9">
    <name type="scientific">Dactylellina haptotyla (strain CBS 200.50)</name>
    <name type="common">Nematode-trapping fungus</name>
    <name type="synonym">Monacrosporium haptotylum</name>
    <dbReference type="NCBI Taxonomy" id="1284197"/>
    <lineage>
        <taxon>Eukaryota</taxon>
        <taxon>Fungi</taxon>
        <taxon>Dikarya</taxon>
        <taxon>Ascomycota</taxon>
        <taxon>Pezizomycotina</taxon>
        <taxon>Orbiliomycetes</taxon>
        <taxon>Orbiliales</taxon>
        <taxon>Orbiliaceae</taxon>
        <taxon>Dactylellina</taxon>
    </lineage>
</organism>
<sequence>MSTDLRPIVVCGPSGVGKGTLCTKLKATNPELFKKSISHTTRQPRSGEVEGEDYYFVSPSTFSSLVFQNAFVETTDLFGSSYGTSKQTIIEQWTQGSIAVLDIDIEGAKQLKKTQIAARYIFIKPSSFVILEARLRGRESEKEDEIQDRLNRARVELAYADTPGAFDKIIINDDLETAFGELVEFVSRPVSQNL</sequence>
<dbReference type="AlphaFoldDB" id="S8BYR7"/>
<keyword evidence="4" id="KW-0547">Nucleotide-binding</keyword>
<accession>S8BYR7</accession>
<dbReference type="PROSITE" id="PS50052">
    <property type="entry name" value="GUANYLATE_KINASE_2"/>
    <property type="match status" value="1"/>
</dbReference>
<dbReference type="eggNOG" id="KOG0707">
    <property type="taxonomic scope" value="Eukaryota"/>
</dbReference>
<dbReference type="OrthoDB" id="6334211at2759"/>
<dbReference type="NCBIfam" id="TIGR03263">
    <property type="entry name" value="guanyl_kin"/>
    <property type="match status" value="1"/>
</dbReference>
<dbReference type="Gene3D" id="3.30.63.10">
    <property type="entry name" value="Guanylate Kinase phosphate binding domain"/>
    <property type="match status" value="1"/>
</dbReference>
<comment type="similarity">
    <text evidence="1">Belongs to the guanylate kinase family.</text>
</comment>
<dbReference type="Gene3D" id="3.40.50.300">
    <property type="entry name" value="P-loop containing nucleotide triphosphate hydrolases"/>
    <property type="match status" value="1"/>
</dbReference>
<gene>
    <name evidence="8" type="ORF">H072_5647</name>
</gene>
<evidence type="ECO:0000256" key="5">
    <source>
        <dbReference type="ARBA" id="ARBA00022777"/>
    </source>
</evidence>
<evidence type="ECO:0000256" key="3">
    <source>
        <dbReference type="ARBA" id="ARBA00022679"/>
    </source>
</evidence>
<dbReference type="PROSITE" id="PS00856">
    <property type="entry name" value="GUANYLATE_KINASE_1"/>
    <property type="match status" value="1"/>
</dbReference>
<evidence type="ECO:0000313" key="8">
    <source>
        <dbReference type="EMBL" id="EPS40502.1"/>
    </source>
</evidence>
<dbReference type="FunFam" id="3.30.63.10:FF:000002">
    <property type="entry name" value="Guanylate kinase 1"/>
    <property type="match status" value="1"/>
</dbReference>
<reference evidence="8 9" key="1">
    <citation type="journal article" date="2013" name="PLoS Genet.">
        <title>Genomic mechanisms accounting for the adaptation to parasitism in nematode-trapping fungi.</title>
        <authorList>
            <person name="Meerupati T."/>
            <person name="Andersson K.M."/>
            <person name="Friman E."/>
            <person name="Kumar D."/>
            <person name="Tunlid A."/>
            <person name="Ahren D."/>
        </authorList>
    </citation>
    <scope>NUCLEOTIDE SEQUENCE [LARGE SCALE GENOMIC DNA]</scope>
    <source>
        <strain evidence="8 9">CBS 200.50</strain>
    </source>
</reference>
<dbReference type="CDD" id="cd00071">
    <property type="entry name" value="GMPK"/>
    <property type="match status" value="1"/>
</dbReference>
<dbReference type="InterPro" id="IPR017665">
    <property type="entry name" value="Guanylate_kinase"/>
</dbReference>
<protein>
    <recommendedName>
        <fullName evidence="2">guanylate kinase</fullName>
        <ecNumber evidence="2">2.7.4.8</ecNumber>
    </recommendedName>
</protein>
<comment type="caution">
    <text evidence="8">The sequence shown here is derived from an EMBL/GenBank/DDBJ whole genome shotgun (WGS) entry which is preliminary data.</text>
</comment>
<evidence type="ECO:0000259" key="7">
    <source>
        <dbReference type="PROSITE" id="PS50052"/>
    </source>
</evidence>
<dbReference type="Proteomes" id="UP000015100">
    <property type="component" value="Unassembled WGS sequence"/>
</dbReference>
<keyword evidence="5" id="KW-0418">Kinase</keyword>
<dbReference type="SUPFAM" id="SSF52540">
    <property type="entry name" value="P-loop containing nucleoside triphosphate hydrolases"/>
    <property type="match status" value="1"/>
</dbReference>
<evidence type="ECO:0000256" key="2">
    <source>
        <dbReference type="ARBA" id="ARBA00012961"/>
    </source>
</evidence>
<dbReference type="EC" id="2.7.4.8" evidence="2"/>
<dbReference type="EMBL" id="AQGS01000340">
    <property type="protein sequence ID" value="EPS40502.1"/>
    <property type="molecule type" value="Genomic_DNA"/>
</dbReference>
<evidence type="ECO:0000313" key="9">
    <source>
        <dbReference type="Proteomes" id="UP000015100"/>
    </source>
</evidence>
<dbReference type="InterPro" id="IPR027417">
    <property type="entry name" value="P-loop_NTPase"/>
</dbReference>
<evidence type="ECO:0000256" key="4">
    <source>
        <dbReference type="ARBA" id="ARBA00022741"/>
    </source>
</evidence>
<keyword evidence="3" id="KW-0808">Transferase</keyword>
<dbReference type="STRING" id="1284197.S8BYR7"/>
<feature type="domain" description="Guanylate kinase-like" evidence="7">
    <location>
        <begin position="5"/>
        <end position="187"/>
    </location>
</feature>
<dbReference type="HOGENOM" id="CLU_001715_0_2_1"/>
<name>S8BYR7_DACHA</name>
<dbReference type="GO" id="GO:0004385">
    <property type="term" value="F:GMP kinase activity"/>
    <property type="evidence" value="ECO:0007669"/>
    <property type="project" value="UniProtKB-EC"/>
</dbReference>
<dbReference type="PANTHER" id="PTHR23117:SF13">
    <property type="entry name" value="GUANYLATE KINASE"/>
    <property type="match status" value="1"/>
</dbReference>
<evidence type="ECO:0000256" key="6">
    <source>
        <dbReference type="ARBA" id="ARBA00022840"/>
    </source>
</evidence>
<keyword evidence="6" id="KW-0067">ATP-binding</keyword>
<dbReference type="InterPro" id="IPR008145">
    <property type="entry name" value="GK/Ca_channel_bsu"/>
</dbReference>
<dbReference type="InterPro" id="IPR008144">
    <property type="entry name" value="Guanylate_kin-like_dom"/>
</dbReference>
<dbReference type="PANTHER" id="PTHR23117">
    <property type="entry name" value="GUANYLATE KINASE-RELATED"/>
    <property type="match status" value="1"/>
</dbReference>
<evidence type="ECO:0000256" key="1">
    <source>
        <dbReference type="ARBA" id="ARBA00005790"/>
    </source>
</evidence>
<proteinExistence type="inferred from homology"/>
<dbReference type="Pfam" id="PF00625">
    <property type="entry name" value="Guanylate_kin"/>
    <property type="match status" value="1"/>
</dbReference>
<reference evidence="9" key="2">
    <citation type="submission" date="2013-04" db="EMBL/GenBank/DDBJ databases">
        <title>Genomic mechanisms accounting for the adaptation to parasitism in nematode-trapping fungi.</title>
        <authorList>
            <person name="Ahren D.G."/>
        </authorList>
    </citation>
    <scope>NUCLEOTIDE SEQUENCE [LARGE SCALE GENOMIC DNA]</scope>
    <source>
        <strain evidence="9">CBS 200.50</strain>
    </source>
</reference>
<keyword evidence="9" id="KW-1185">Reference proteome</keyword>
<dbReference type="GO" id="GO:0005524">
    <property type="term" value="F:ATP binding"/>
    <property type="evidence" value="ECO:0007669"/>
    <property type="project" value="UniProtKB-KW"/>
</dbReference>
<dbReference type="InterPro" id="IPR020590">
    <property type="entry name" value="Guanylate_kinase_CS"/>
</dbReference>
<dbReference type="SMART" id="SM00072">
    <property type="entry name" value="GuKc"/>
    <property type="match status" value="1"/>
</dbReference>